<evidence type="ECO:0000313" key="4">
    <source>
        <dbReference type="Proteomes" id="UP000682733"/>
    </source>
</evidence>
<dbReference type="InterPro" id="IPR043502">
    <property type="entry name" value="DNA/RNA_pol_sf"/>
</dbReference>
<dbReference type="Proteomes" id="UP000682733">
    <property type="component" value="Unassembled WGS sequence"/>
</dbReference>
<dbReference type="InterPro" id="IPR043128">
    <property type="entry name" value="Rev_trsase/Diguanyl_cyclase"/>
</dbReference>
<feature type="non-terminal residue" evidence="3">
    <location>
        <position position="1"/>
    </location>
</feature>
<dbReference type="SUPFAM" id="SSF56672">
    <property type="entry name" value="DNA/RNA polymerases"/>
    <property type="match status" value="1"/>
</dbReference>
<evidence type="ECO:0000313" key="3">
    <source>
        <dbReference type="EMBL" id="CAF4380105.1"/>
    </source>
</evidence>
<feature type="domain" description="Reverse transcriptase/retrotransposon-derived protein RNase H-like" evidence="1">
    <location>
        <begin position="154"/>
        <end position="202"/>
    </location>
</feature>
<evidence type="ECO:0000259" key="1">
    <source>
        <dbReference type="Pfam" id="PF17919"/>
    </source>
</evidence>
<protein>
    <recommendedName>
        <fullName evidence="1">Reverse transcriptase/retrotransposon-derived protein RNase H-like domain-containing protein</fullName>
    </recommendedName>
</protein>
<organism evidence="3 4">
    <name type="scientific">Didymodactylos carnosus</name>
    <dbReference type="NCBI Taxonomy" id="1234261"/>
    <lineage>
        <taxon>Eukaryota</taxon>
        <taxon>Metazoa</taxon>
        <taxon>Spiralia</taxon>
        <taxon>Gnathifera</taxon>
        <taxon>Rotifera</taxon>
        <taxon>Eurotatoria</taxon>
        <taxon>Bdelloidea</taxon>
        <taxon>Philodinida</taxon>
        <taxon>Philodinidae</taxon>
        <taxon>Didymodactylos</taxon>
    </lineage>
</organism>
<dbReference type="EMBL" id="CAJOBA010068925">
    <property type="protein sequence ID" value="CAF4380105.1"/>
    <property type="molecule type" value="Genomic_DNA"/>
</dbReference>
<dbReference type="Pfam" id="PF17919">
    <property type="entry name" value="RT_RNaseH_2"/>
    <property type="match status" value="1"/>
</dbReference>
<name>A0A8S2V8G1_9BILA</name>
<evidence type="ECO:0000313" key="2">
    <source>
        <dbReference type="EMBL" id="CAF1580775.1"/>
    </source>
</evidence>
<comment type="caution">
    <text evidence="3">The sequence shown here is derived from an EMBL/GenBank/DDBJ whole genome shotgun (WGS) entry which is preliminary data.</text>
</comment>
<proteinExistence type="predicted"/>
<dbReference type="AlphaFoldDB" id="A0A8S2V8G1"/>
<dbReference type="PANTHER" id="PTHR33064">
    <property type="entry name" value="POL PROTEIN"/>
    <property type="match status" value="1"/>
</dbReference>
<accession>A0A8S2V8G1</accession>
<dbReference type="Proteomes" id="UP000677228">
    <property type="component" value="Unassembled WGS sequence"/>
</dbReference>
<dbReference type="InterPro" id="IPR041577">
    <property type="entry name" value="RT_RNaseH_2"/>
</dbReference>
<sequence length="203" mass="23203">MITRVYGTFQGVIYHYILLHLNDHPKTAFNTRDNRYQFAVLSQDFTNGPPPFQRIVNQALGVARWKKSEIANTEVGFLGHQVKTGHIKPNPENIRALMETQIPTTEEEACRFLKGAEYYRKFIRGFSSIADLLFKYVLKKKQGRSKQTSITLAEKELTAFHELKHILTSDLVLGLPSNQLQRKIQTDASKVDTGAVLLQVDRE</sequence>
<dbReference type="Gene3D" id="3.30.70.270">
    <property type="match status" value="2"/>
</dbReference>
<dbReference type="EMBL" id="CAJNOK010045852">
    <property type="protein sequence ID" value="CAF1580775.1"/>
    <property type="molecule type" value="Genomic_DNA"/>
</dbReference>
<dbReference type="InterPro" id="IPR051320">
    <property type="entry name" value="Viral_Replic_Matur_Polypro"/>
</dbReference>
<dbReference type="Gene3D" id="3.10.10.10">
    <property type="entry name" value="HIV Type 1 Reverse Transcriptase, subunit A, domain 1"/>
    <property type="match status" value="1"/>
</dbReference>
<reference evidence="3" key="1">
    <citation type="submission" date="2021-02" db="EMBL/GenBank/DDBJ databases">
        <authorList>
            <person name="Nowell W R."/>
        </authorList>
    </citation>
    <scope>NUCLEOTIDE SEQUENCE</scope>
</reference>
<dbReference type="PANTHER" id="PTHR33064:SF37">
    <property type="entry name" value="RIBONUCLEASE H"/>
    <property type="match status" value="1"/>
</dbReference>
<gene>
    <name evidence="2" type="ORF">OVA965_LOCUS40956</name>
    <name evidence="3" type="ORF">TMI583_LOCUS42497</name>
</gene>